<dbReference type="Proteomes" id="UP000694251">
    <property type="component" value="Chromosome 13"/>
</dbReference>
<feature type="domain" description="DUF4216" evidence="3">
    <location>
        <begin position="414"/>
        <end position="481"/>
    </location>
</feature>
<keyword evidence="6" id="KW-1185">Reference proteome</keyword>
<feature type="compositionally biased region" description="Basic residues" evidence="1">
    <location>
        <begin position="532"/>
        <end position="544"/>
    </location>
</feature>
<evidence type="ECO:0000256" key="1">
    <source>
        <dbReference type="SAM" id="MobiDB-lite"/>
    </source>
</evidence>
<feature type="domain" description="Transposase-associated" evidence="4">
    <location>
        <begin position="3"/>
        <end position="77"/>
    </location>
</feature>
<dbReference type="EMBL" id="JAEFBJ010000013">
    <property type="protein sequence ID" value="KAG7537233.1"/>
    <property type="molecule type" value="Genomic_DNA"/>
</dbReference>
<evidence type="ECO:0000313" key="5">
    <source>
        <dbReference type="EMBL" id="KAG7537233.1"/>
    </source>
</evidence>
<protein>
    <submittedName>
        <fullName evidence="5">Transposase-associated domain</fullName>
    </submittedName>
</protein>
<dbReference type="PANTHER" id="PTHR10775">
    <property type="entry name" value="OS08G0208400 PROTEIN"/>
    <property type="match status" value="1"/>
</dbReference>
<evidence type="ECO:0000259" key="3">
    <source>
        <dbReference type="Pfam" id="PF13952"/>
    </source>
</evidence>
<keyword evidence="2" id="KW-1133">Transmembrane helix</keyword>
<feature type="region of interest" description="Disordered" evidence="1">
    <location>
        <begin position="105"/>
        <end position="127"/>
    </location>
</feature>
<dbReference type="Pfam" id="PF06749">
    <property type="entry name" value="DUF1218"/>
    <property type="match status" value="1"/>
</dbReference>
<dbReference type="InterPro" id="IPR009606">
    <property type="entry name" value="DEAL/Modifying_wall_lignin1/2"/>
</dbReference>
<name>A0A8T1XZ70_ARASU</name>
<accession>A0A8T1XZ70</accession>
<proteinExistence type="predicted"/>
<evidence type="ECO:0000256" key="2">
    <source>
        <dbReference type="SAM" id="Phobius"/>
    </source>
</evidence>
<feature type="region of interest" description="Disordered" evidence="1">
    <location>
        <begin position="530"/>
        <end position="575"/>
    </location>
</feature>
<evidence type="ECO:0000259" key="4">
    <source>
        <dbReference type="Pfam" id="PF13963"/>
    </source>
</evidence>
<dbReference type="AlphaFoldDB" id="A0A8T1XZ70"/>
<feature type="transmembrane region" description="Helical" evidence="2">
    <location>
        <begin position="1120"/>
        <end position="1148"/>
    </location>
</feature>
<comment type="caution">
    <text evidence="5">The sequence shown here is derived from an EMBL/GenBank/DDBJ whole genome shotgun (WGS) entry which is preliminary data.</text>
</comment>
<sequence length="1258" mass="141570">MDKSWVWLPRNSIEYEKGATTFVYSSARSLGDPKEMFCPCKDCRNLCHQPVERVLEHLVIKGMDQKYKRNECWSKHGDIRTDKSDAEPRREFEAFDLIRTAFYDGEDHSDSQNQNGDDSQEAETKEEYDFRKKLKEAETPLYFGCPKYTKVSAIMGLYRIKVKSGMSENYFDQLLSLVHDMLPGENVLPKSTNAIKKFLKVFGFGYETIHACKNDCILYRKEYELKDSCPRCSASRWERDKHTGEEKKGIPAKVLRYFPIKDRFRRMFRSKKMAEDLRWHFNNASEDGTMRHPVDSLAWAQVNNKWPEFAVETLLWKMHADQFLEWIKEKIPTNSTEHSTQLRWLAFGPRHIAQTYKGFVINGHRFHTDDMKRKTQNSGVTYEAFSMCRSSAKDTRLQADIVTYFGVIKEIILLDYHMFQVPIFKCHWANKGNGVKEEDGFTLVNLHLNQSAFLQDPYILAAQAKQVFYSREDDSSPWYVVMKAPPRGYHELETEEEFAAATMVTQDNVELGNESDDESFYVRNDCEGMSPKVKKTMPRRSKRKQGIELSSEVGLQVHRRSKKNVTQKVDIGEQEHEENLAEKVHIEQQEHESVAQEHESVAEETVANVLGSDLAAEEQEIDEQADEEDTQPNDEEVHQPVYEDMGPEEAAAGEEEHVHHSTEETQTQQSVSKKRKTRGPTRMRKIAKQHDEKVDVEFTSIGEHVGNGSVTLSMSIDSCQDQCEEVSKSEASDHSKGVRCQLLDWCSEDDVVVGEGEFCSAEQWYKIGHIPLGRHAAAVIVKSVSDETASLWRPTQSVFLLGEALGTKIAWPFDKIILDNDADSPIENKTAGSSATDGSHSKILIIDWNLADSVVAEGRLCSTDKDEMVNNMPLGHSAGIVNVEKVFNKNAYLWRPSPGKFFMKDVLHENIAWPLQSIQFVNSSPRNESAAADKRPSPPLSLSNSTGSTGSKSVKKKCILLDCKNSREKVAEGRVCPSNPSDTVHHMPLGANASKVWVEVSKVGDAAVWRPNSEIQTIADAIDLSSKTGIFIAVLTIIFGLSCFVLCLYAEATRSQATWGSKTCVYNGSGKTPLLCGAIAFVGLAVAMVGLHMYLLIAVTSSPPLVLVEWDPDSVPAKRLTFQAAFFFVSTWVCFGVGEVLLLVALSVESGHLKNWSKPKPTCLVIRQGLFSAAGVFSLLTVFLATGLYLTALQAHRISKDLQNTHREILEASVLYASPPRSPTNRMATVAREGPATVRDESTSLEYLVSLKQIAHIV</sequence>
<keyword evidence="2" id="KW-0472">Membrane</keyword>
<feature type="compositionally biased region" description="Low complexity" evidence="1">
    <location>
        <begin position="940"/>
        <end position="952"/>
    </location>
</feature>
<feature type="compositionally biased region" description="Basic and acidic residues" evidence="1">
    <location>
        <begin position="654"/>
        <end position="663"/>
    </location>
</feature>
<dbReference type="InterPro" id="IPR029480">
    <property type="entry name" value="Transpos_assoc"/>
</dbReference>
<organism evidence="5 6">
    <name type="scientific">Arabidopsis suecica</name>
    <name type="common">Swedish thale-cress</name>
    <name type="synonym">Cardaminopsis suecica</name>
    <dbReference type="NCBI Taxonomy" id="45249"/>
    <lineage>
        <taxon>Eukaryota</taxon>
        <taxon>Viridiplantae</taxon>
        <taxon>Streptophyta</taxon>
        <taxon>Embryophyta</taxon>
        <taxon>Tracheophyta</taxon>
        <taxon>Spermatophyta</taxon>
        <taxon>Magnoliopsida</taxon>
        <taxon>eudicotyledons</taxon>
        <taxon>Gunneridae</taxon>
        <taxon>Pentapetalae</taxon>
        <taxon>rosids</taxon>
        <taxon>malvids</taxon>
        <taxon>Brassicales</taxon>
        <taxon>Brassicaceae</taxon>
        <taxon>Camelineae</taxon>
        <taxon>Arabidopsis</taxon>
    </lineage>
</organism>
<feature type="compositionally biased region" description="Basic residues" evidence="1">
    <location>
        <begin position="672"/>
        <end position="685"/>
    </location>
</feature>
<feature type="transmembrane region" description="Helical" evidence="2">
    <location>
        <begin position="1073"/>
        <end position="1100"/>
    </location>
</feature>
<keyword evidence="2" id="KW-0812">Transmembrane</keyword>
<reference evidence="5 6" key="1">
    <citation type="submission" date="2020-12" db="EMBL/GenBank/DDBJ databases">
        <title>Concerted genomic and epigenomic changes stabilize Arabidopsis allopolyploids.</title>
        <authorList>
            <person name="Chen Z."/>
        </authorList>
    </citation>
    <scope>NUCLEOTIDE SEQUENCE [LARGE SCALE GENOMIC DNA]</scope>
    <source>
        <strain evidence="5">As9502</strain>
        <tissue evidence="5">Leaf</tissue>
    </source>
</reference>
<feature type="transmembrane region" description="Helical" evidence="2">
    <location>
        <begin position="1030"/>
        <end position="1052"/>
    </location>
</feature>
<dbReference type="PANTHER" id="PTHR10775:SF180">
    <property type="entry name" value="TRANSPOSON, EN_SPM-LIKE, TRANSPOSASE-ASSOCIATED DOMAIN PROTEIN-RELATED"/>
    <property type="match status" value="1"/>
</dbReference>
<evidence type="ECO:0000313" key="6">
    <source>
        <dbReference type="Proteomes" id="UP000694251"/>
    </source>
</evidence>
<dbReference type="OrthoDB" id="1729146at2759"/>
<dbReference type="Pfam" id="PF13952">
    <property type="entry name" value="DUF4216"/>
    <property type="match status" value="1"/>
</dbReference>
<dbReference type="Pfam" id="PF13963">
    <property type="entry name" value="Transpos_assoc"/>
    <property type="match status" value="1"/>
</dbReference>
<feature type="transmembrane region" description="Helical" evidence="2">
    <location>
        <begin position="1169"/>
        <end position="1190"/>
    </location>
</feature>
<gene>
    <name evidence="5" type="ORF">ISN44_As13g011520</name>
</gene>
<feature type="region of interest" description="Disordered" evidence="1">
    <location>
        <begin position="924"/>
        <end position="952"/>
    </location>
</feature>
<feature type="region of interest" description="Disordered" evidence="1">
    <location>
        <begin position="650"/>
        <end position="685"/>
    </location>
</feature>
<dbReference type="InterPro" id="IPR025312">
    <property type="entry name" value="DUF4216"/>
</dbReference>